<keyword evidence="2" id="KW-1003">Cell membrane</keyword>
<keyword evidence="6 8" id="KW-0472">Membrane</keyword>
<proteinExistence type="predicted"/>
<evidence type="ECO:0000256" key="4">
    <source>
        <dbReference type="ARBA" id="ARBA00022692"/>
    </source>
</evidence>
<dbReference type="EMBL" id="CP109527">
    <property type="protein sequence ID" value="WTY35691.1"/>
    <property type="molecule type" value="Genomic_DNA"/>
</dbReference>
<gene>
    <name evidence="10" type="ORF">OG308_31240</name>
</gene>
<feature type="transmembrane region" description="Helical" evidence="8">
    <location>
        <begin position="20"/>
        <end position="40"/>
    </location>
</feature>
<feature type="domain" description="CN hydrolase" evidence="9">
    <location>
        <begin position="237"/>
        <end position="453"/>
    </location>
</feature>
<feature type="transmembrane region" description="Helical" evidence="8">
    <location>
        <begin position="99"/>
        <end position="118"/>
    </location>
</feature>
<evidence type="ECO:0000256" key="3">
    <source>
        <dbReference type="ARBA" id="ARBA00022679"/>
    </source>
</evidence>
<dbReference type="Gene3D" id="3.60.110.10">
    <property type="entry name" value="Carbon-nitrogen hydrolase"/>
    <property type="match status" value="1"/>
</dbReference>
<dbReference type="InterPro" id="IPR003010">
    <property type="entry name" value="C-N_Hydrolase"/>
</dbReference>
<evidence type="ECO:0000256" key="1">
    <source>
        <dbReference type="ARBA" id="ARBA00004651"/>
    </source>
</evidence>
<dbReference type="RefSeq" id="WP_405147987.1">
    <property type="nucleotide sequence ID" value="NZ_CP109527.1"/>
</dbReference>
<dbReference type="PANTHER" id="PTHR38686:SF1">
    <property type="entry name" value="APOLIPOPROTEIN N-ACYLTRANSFERASE"/>
    <property type="match status" value="1"/>
</dbReference>
<evidence type="ECO:0000313" key="11">
    <source>
        <dbReference type="Proteomes" id="UP001621418"/>
    </source>
</evidence>
<evidence type="ECO:0000259" key="9">
    <source>
        <dbReference type="PROSITE" id="PS50263"/>
    </source>
</evidence>
<keyword evidence="7" id="KW-0012">Acyltransferase</keyword>
<feature type="transmembrane region" description="Helical" evidence="8">
    <location>
        <begin position="167"/>
        <end position="192"/>
    </location>
</feature>
<dbReference type="Pfam" id="PF00795">
    <property type="entry name" value="CN_hydrolase"/>
    <property type="match status" value="1"/>
</dbReference>
<accession>A0ABZ1N6V6</accession>
<keyword evidence="4 8" id="KW-0812">Transmembrane</keyword>
<feature type="transmembrane region" description="Helical" evidence="8">
    <location>
        <begin position="130"/>
        <end position="155"/>
    </location>
</feature>
<organism evidence="10 11">
    <name type="scientific">Nocardia salmonicida</name>
    <dbReference type="NCBI Taxonomy" id="53431"/>
    <lineage>
        <taxon>Bacteria</taxon>
        <taxon>Bacillati</taxon>
        <taxon>Actinomycetota</taxon>
        <taxon>Actinomycetes</taxon>
        <taxon>Mycobacteriales</taxon>
        <taxon>Nocardiaceae</taxon>
        <taxon>Nocardia</taxon>
    </lineage>
</organism>
<dbReference type="Pfam" id="PF20154">
    <property type="entry name" value="LNT_N"/>
    <property type="match status" value="1"/>
</dbReference>
<reference evidence="10 11" key="1">
    <citation type="submission" date="2022-10" db="EMBL/GenBank/DDBJ databases">
        <title>The complete genomes of actinobacterial strains from the NBC collection.</title>
        <authorList>
            <person name="Joergensen T.S."/>
            <person name="Alvarez Arevalo M."/>
            <person name="Sterndorff E.B."/>
            <person name="Faurdal D."/>
            <person name="Vuksanovic O."/>
            <person name="Mourched A.-S."/>
            <person name="Charusanti P."/>
            <person name="Shaw S."/>
            <person name="Blin K."/>
            <person name="Weber T."/>
        </authorList>
    </citation>
    <scope>NUCLEOTIDE SEQUENCE [LARGE SCALE GENOMIC DNA]</scope>
    <source>
        <strain evidence="10 11">NBC_01413</strain>
    </source>
</reference>
<name>A0ABZ1N6V6_9NOCA</name>
<evidence type="ECO:0000256" key="5">
    <source>
        <dbReference type="ARBA" id="ARBA00022989"/>
    </source>
</evidence>
<protein>
    <recommendedName>
        <fullName evidence="9">CN hydrolase domain-containing protein</fullName>
    </recommendedName>
</protein>
<feature type="transmembrane region" description="Helical" evidence="8">
    <location>
        <begin position="204"/>
        <end position="223"/>
    </location>
</feature>
<comment type="subcellular location">
    <subcellularLocation>
        <location evidence="1">Cell membrane</location>
        <topology evidence="1">Multi-pass membrane protein</topology>
    </subcellularLocation>
</comment>
<evidence type="ECO:0000256" key="6">
    <source>
        <dbReference type="ARBA" id="ARBA00023136"/>
    </source>
</evidence>
<dbReference type="InterPro" id="IPR036526">
    <property type="entry name" value="C-N_Hydrolase_sf"/>
</dbReference>
<dbReference type="PANTHER" id="PTHR38686">
    <property type="entry name" value="APOLIPOPROTEIN N-ACYLTRANSFERASE"/>
    <property type="match status" value="1"/>
</dbReference>
<keyword evidence="11" id="KW-1185">Reference proteome</keyword>
<sequence>MTSTEEAVRERFSGRIDRRWLGPSTIWLIATIGSAVLWSIGTGLHPSPGIALLAPLPVLWLAPRQSAPAVYAAAALSWFGGNARYWSYFIDTLDQPATIPVILLVGGALTFGACIIFFRKLLIQGRFGWAVLALPALWTSVEFLVSMVGGIGAWWSIAYSQAEVAAIVRVASITGVWGISFLLLAVPSAVAALMAPGIRTARGLTVVGAAAGAVIVAIGAGQWCSEAASGGPVTRVGLVAVAQPPMYVPVATPDGARMITEAVAAVDQLADQGAEVIVFTEKAWHARQSELWLLRDPLSAVAVRRGVDVVVGLELEQPNGTVNAAIAYPGETVYAKRFLVPGLESSLQPGTTSVRISGRSWALAICFDLDRPALVRQNRTEGATLILAPALDFTVDHWLHSRMAVLRAAESGIAIARPAQLGELVAVDAQGTVQASVRTDLTETRMALADIRTAGDRTPYVRWGDWFAGLSIMLAVAGGLAALRRPVAQPRPHESVDQS</sequence>
<keyword evidence="3" id="KW-0808">Transferase</keyword>
<evidence type="ECO:0000313" key="10">
    <source>
        <dbReference type="EMBL" id="WTY35691.1"/>
    </source>
</evidence>
<evidence type="ECO:0000256" key="2">
    <source>
        <dbReference type="ARBA" id="ARBA00022475"/>
    </source>
</evidence>
<evidence type="ECO:0000256" key="7">
    <source>
        <dbReference type="ARBA" id="ARBA00023315"/>
    </source>
</evidence>
<keyword evidence="5 8" id="KW-1133">Transmembrane helix</keyword>
<dbReference type="Proteomes" id="UP001621418">
    <property type="component" value="Chromosome"/>
</dbReference>
<dbReference type="SUPFAM" id="SSF56317">
    <property type="entry name" value="Carbon-nitrogen hydrolase"/>
    <property type="match status" value="1"/>
</dbReference>
<dbReference type="InterPro" id="IPR004563">
    <property type="entry name" value="Apolipo_AcylTrfase"/>
</dbReference>
<dbReference type="PROSITE" id="PS50263">
    <property type="entry name" value="CN_HYDROLASE"/>
    <property type="match status" value="1"/>
</dbReference>
<evidence type="ECO:0000256" key="8">
    <source>
        <dbReference type="SAM" id="Phobius"/>
    </source>
</evidence>
<dbReference type="InterPro" id="IPR045378">
    <property type="entry name" value="LNT_N"/>
</dbReference>